<keyword evidence="2" id="KW-1185">Reference proteome</keyword>
<proteinExistence type="predicted"/>
<gene>
    <name evidence="1" type="ORF">NBZ79_12180</name>
</gene>
<name>A0ABY4VYW8_9PROT</name>
<dbReference type="EMBL" id="CP098747">
    <property type="protein sequence ID" value="USG59934.1"/>
    <property type="molecule type" value="Genomic_DNA"/>
</dbReference>
<protein>
    <submittedName>
        <fullName evidence="1">Phage tail tube protein</fullName>
    </submittedName>
</protein>
<dbReference type="InterPro" id="IPR044000">
    <property type="entry name" value="Phage_tube_2"/>
</dbReference>
<organism evidence="1 2">
    <name type="scientific">Sneathiella marina</name>
    <dbReference type="NCBI Taxonomy" id="2950108"/>
    <lineage>
        <taxon>Bacteria</taxon>
        <taxon>Pseudomonadati</taxon>
        <taxon>Pseudomonadota</taxon>
        <taxon>Alphaproteobacteria</taxon>
        <taxon>Sneathiellales</taxon>
        <taxon>Sneathiellaceae</taxon>
        <taxon>Sneathiella</taxon>
    </lineage>
</organism>
<dbReference type="Pfam" id="PF18906">
    <property type="entry name" value="Phage_tube_2"/>
    <property type="match status" value="1"/>
</dbReference>
<accession>A0ABY4VYW8</accession>
<sequence>MRIASGARHGLFYTREAAFGEIPSAPQMTVLRHTSCDIGLSKTLFEADEIRADRQQGGVFHGQESVSGDLGFELAAGAFDDLLAAALQSDWSSDILKTGTNQPSFTLERAFRDIGTYQRLTGCVVDKLSLSIKPDALVRGQFSMIGQAVRYATDTLDATPVAAPASAPFDSFSAAVLEGGNPLAIVAGLDLLIENDLAPTYVVGAAAASSIYAGKSTVSGEMLCFFESAGLLEKFRAGTASSLQITLDSNAGNLTLTLPDILYTGADNAVPGDGPVTLTLPFTARFDAATGSNLMITRSIS</sequence>
<reference evidence="1" key="1">
    <citation type="submission" date="2022-06" db="EMBL/GenBank/DDBJ databases">
        <title>Sneathiella actinostolidae sp. nov., isolated from a sea anemonein the Western Pacific Ocean.</title>
        <authorList>
            <person name="Wei M.J."/>
        </authorList>
    </citation>
    <scope>NUCLEOTIDE SEQUENCE</scope>
    <source>
        <strain evidence="1">PHK-P5</strain>
    </source>
</reference>
<dbReference type="Proteomes" id="UP001056291">
    <property type="component" value="Chromosome"/>
</dbReference>
<dbReference type="RefSeq" id="WP_251932704.1">
    <property type="nucleotide sequence ID" value="NZ_CP098747.1"/>
</dbReference>
<evidence type="ECO:0000313" key="1">
    <source>
        <dbReference type="EMBL" id="USG59934.1"/>
    </source>
</evidence>
<evidence type="ECO:0000313" key="2">
    <source>
        <dbReference type="Proteomes" id="UP001056291"/>
    </source>
</evidence>